<sequence length="147" mass="15032">MSYKASSSFLALLISSILLATTWQVVARHNIVPKNPNTEDKKEPQFLSMSDGSVYIPGIGRVGFPPLFGVRPQSPVTGGNGGLGAGPAGRSYAPGRDGTFVPNPGFETPNPGIGGGVPAAVPLPAEVPLPDEAPLPAAVPLPDEVNP</sequence>
<feature type="chain" id="PRO_5043740831" description="Cell wall protein" evidence="2">
    <location>
        <begin position="28"/>
        <end position="147"/>
    </location>
</feature>
<feature type="signal peptide" evidence="2">
    <location>
        <begin position="1"/>
        <end position="27"/>
    </location>
</feature>
<feature type="compositionally biased region" description="Gly residues" evidence="1">
    <location>
        <begin position="78"/>
        <end position="87"/>
    </location>
</feature>
<proteinExistence type="predicted"/>
<evidence type="ECO:0000256" key="2">
    <source>
        <dbReference type="SAM" id="SignalP"/>
    </source>
</evidence>
<gene>
    <name evidence="3" type="ORF">LLUT_LOCUS23709</name>
</gene>
<dbReference type="PANTHER" id="PTHR36733">
    <property type="entry name" value="CELL WALL PROTEIN-RELATED"/>
    <property type="match status" value="1"/>
</dbReference>
<feature type="region of interest" description="Disordered" evidence="1">
    <location>
        <begin position="73"/>
        <end position="147"/>
    </location>
</feature>
<organism evidence="3 4">
    <name type="scientific">Lupinus luteus</name>
    <name type="common">European yellow lupine</name>
    <dbReference type="NCBI Taxonomy" id="3873"/>
    <lineage>
        <taxon>Eukaryota</taxon>
        <taxon>Viridiplantae</taxon>
        <taxon>Streptophyta</taxon>
        <taxon>Embryophyta</taxon>
        <taxon>Tracheophyta</taxon>
        <taxon>Spermatophyta</taxon>
        <taxon>Magnoliopsida</taxon>
        <taxon>eudicotyledons</taxon>
        <taxon>Gunneridae</taxon>
        <taxon>Pentapetalae</taxon>
        <taxon>rosids</taxon>
        <taxon>fabids</taxon>
        <taxon>Fabales</taxon>
        <taxon>Fabaceae</taxon>
        <taxon>Papilionoideae</taxon>
        <taxon>50 kb inversion clade</taxon>
        <taxon>genistoids sensu lato</taxon>
        <taxon>core genistoids</taxon>
        <taxon>Genisteae</taxon>
        <taxon>Lupinus</taxon>
    </lineage>
</organism>
<comment type="caution">
    <text evidence="3">The sequence shown here is derived from an EMBL/GenBank/DDBJ whole genome shotgun (WGS) entry which is preliminary data.</text>
</comment>
<keyword evidence="4" id="KW-1185">Reference proteome</keyword>
<dbReference type="EMBL" id="CAXHTB010000016">
    <property type="protein sequence ID" value="CAL0322649.1"/>
    <property type="molecule type" value="Genomic_DNA"/>
</dbReference>
<name>A0AAV1XM42_LUPLU</name>
<dbReference type="InterPro" id="IPR034565">
    <property type="entry name" value="Put_cell_wall"/>
</dbReference>
<dbReference type="AlphaFoldDB" id="A0AAV1XM42"/>
<protein>
    <recommendedName>
        <fullName evidence="5">Cell wall protein</fullName>
    </recommendedName>
</protein>
<dbReference type="Proteomes" id="UP001497480">
    <property type="component" value="Unassembled WGS sequence"/>
</dbReference>
<keyword evidence="2" id="KW-0732">Signal</keyword>
<reference evidence="3 4" key="1">
    <citation type="submission" date="2024-03" db="EMBL/GenBank/DDBJ databases">
        <authorList>
            <person name="Martinez-Hernandez J."/>
        </authorList>
    </citation>
    <scope>NUCLEOTIDE SEQUENCE [LARGE SCALE GENOMIC DNA]</scope>
</reference>
<evidence type="ECO:0000313" key="3">
    <source>
        <dbReference type="EMBL" id="CAL0322649.1"/>
    </source>
</evidence>
<dbReference type="PANTHER" id="PTHR36733:SF1">
    <property type="entry name" value="CELL WALL PROTEIN-RELATED"/>
    <property type="match status" value="1"/>
</dbReference>
<evidence type="ECO:0000313" key="4">
    <source>
        <dbReference type="Proteomes" id="UP001497480"/>
    </source>
</evidence>
<evidence type="ECO:0008006" key="5">
    <source>
        <dbReference type="Google" id="ProtNLM"/>
    </source>
</evidence>
<evidence type="ECO:0000256" key="1">
    <source>
        <dbReference type="SAM" id="MobiDB-lite"/>
    </source>
</evidence>
<feature type="compositionally biased region" description="Pro residues" evidence="1">
    <location>
        <begin position="125"/>
        <end position="139"/>
    </location>
</feature>
<accession>A0AAV1XM42</accession>